<organism evidence="2 3">
    <name type="scientific">Moniliophthora roreri (strain MCA 2997)</name>
    <name type="common">Cocoa frosty pod rot fungus</name>
    <name type="synonym">Crinipellis roreri</name>
    <dbReference type="NCBI Taxonomy" id="1381753"/>
    <lineage>
        <taxon>Eukaryota</taxon>
        <taxon>Fungi</taxon>
        <taxon>Dikarya</taxon>
        <taxon>Basidiomycota</taxon>
        <taxon>Agaricomycotina</taxon>
        <taxon>Agaricomycetes</taxon>
        <taxon>Agaricomycetidae</taxon>
        <taxon>Agaricales</taxon>
        <taxon>Marasmiineae</taxon>
        <taxon>Marasmiaceae</taxon>
        <taxon>Moniliophthora</taxon>
    </lineage>
</organism>
<feature type="compositionally biased region" description="Basic and acidic residues" evidence="1">
    <location>
        <begin position="410"/>
        <end position="424"/>
    </location>
</feature>
<dbReference type="Proteomes" id="UP000017559">
    <property type="component" value="Unassembled WGS sequence"/>
</dbReference>
<feature type="compositionally biased region" description="Acidic residues" evidence="1">
    <location>
        <begin position="396"/>
        <end position="409"/>
    </location>
</feature>
<evidence type="ECO:0000313" key="3">
    <source>
        <dbReference type="Proteomes" id="UP000017559"/>
    </source>
</evidence>
<evidence type="ECO:0000313" key="2">
    <source>
        <dbReference type="EMBL" id="ESK92095.1"/>
    </source>
</evidence>
<keyword evidence="3" id="KW-1185">Reference proteome</keyword>
<feature type="compositionally biased region" description="Acidic residues" evidence="1">
    <location>
        <begin position="334"/>
        <end position="343"/>
    </location>
</feature>
<dbReference type="AlphaFoldDB" id="V2XHV4"/>
<protein>
    <submittedName>
        <fullName evidence="2">Uncharacterized protein</fullName>
    </submittedName>
</protein>
<feature type="compositionally biased region" description="Low complexity" evidence="1">
    <location>
        <begin position="133"/>
        <end position="142"/>
    </location>
</feature>
<feature type="compositionally biased region" description="Polar residues" evidence="1">
    <location>
        <begin position="703"/>
        <end position="726"/>
    </location>
</feature>
<dbReference type="KEGG" id="mrr:Moror_10267"/>
<feature type="compositionally biased region" description="Low complexity" evidence="1">
    <location>
        <begin position="630"/>
        <end position="642"/>
    </location>
</feature>
<feature type="compositionally biased region" description="Acidic residues" evidence="1">
    <location>
        <begin position="189"/>
        <end position="198"/>
    </location>
</feature>
<feature type="region of interest" description="Disordered" evidence="1">
    <location>
        <begin position="187"/>
        <end position="425"/>
    </location>
</feature>
<dbReference type="HOGENOM" id="CLU_333723_0_0_1"/>
<name>V2XHV4_MONRO</name>
<feature type="region of interest" description="Disordered" evidence="1">
    <location>
        <begin position="90"/>
        <end position="172"/>
    </location>
</feature>
<feature type="compositionally biased region" description="Basic and acidic residues" evidence="1">
    <location>
        <begin position="199"/>
        <end position="210"/>
    </location>
</feature>
<dbReference type="OrthoDB" id="10520902at2759"/>
<feature type="region of interest" description="Disordered" evidence="1">
    <location>
        <begin position="609"/>
        <end position="727"/>
    </location>
</feature>
<evidence type="ECO:0000256" key="1">
    <source>
        <dbReference type="SAM" id="MobiDB-lite"/>
    </source>
</evidence>
<feature type="compositionally biased region" description="Pro residues" evidence="1">
    <location>
        <begin position="237"/>
        <end position="252"/>
    </location>
</feature>
<gene>
    <name evidence="2" type="ORF">Moror_10267</name>
</gene>
<reference evidence="2 3" key="1">
    <citation type="journal article" date="2014" name="BMC Genomics">
        <title>Genome and secretome analysis of the hemibiotrophic fungal pathogen, Moniliophthora roreri, which causes frosty pod rot disease of cacao: mechanisms of the biotrophic and necrotrophic phases.</title>
        <authorList>
            <person name="Meinhardt L.W."/>
            <person name="Costa G.G.L."/>
            <person name="Thomazella D.P.T."/>
            <person name="Teixeira P.J.P.L."/>
            <person name="Carazzolle M.F."/>
            <person name="Schuster S.C."/>
            <person name="Carlson J.E."/>
            <person name="Guiltinan M.J."/>
            <person name="Mieczkowski P."/>
            <person name="Farmer A."/>
            <person name="Ramaraj T."/>
            <person name="Crozier J."/>
            <person name="Davis R.E."/>
            <person name="Shao J."/>
            <person name="Melnick R.L."/>
            <person name="Pereira G.A.G."/>
            <person name="Bailey B.A."/>
        </authorList>
    </citation>
    <scope>NUCLEOTIDE SEQUENCE [LARGE SCALE GENOMIC DNA]</scope>
    <source>
        <strain evidence="2 3">MCA 2997</strain>
    </source>
</reference>
<dbReference type="EMBL" id="AWSO01000303">
    <property type="protein sequence ID" value="ESK92095.1"/>
    <property type="molecule type" value="Genomic_DNA"/>
</dbReference>
<feature type="compositionally biased region" description="Acidic residues" evidence="1">
    <location>
        <begin position="145"/>
        <end position="158"/>
    </location>
</feature>
<accession>V2XHV4</accession>
<sequence length="856" mass="93441">MVKADLPVAVHWANPLSTTRILPTKGADLSDKDERYHARTNHNHINGPVQARRSADAISPTDLTIFLWKRARAERLELPIPEFRLLSAQNPVTSNNGDEVGPTGLDEEVGRSLSAGPSLSDLEEPQEAREVSSRSSPSLSSDGKSDEEFDGLFDDNDENAAQTTISPATSWESTAWLSNVSKVLKGDEEVPASDDEEQAEVKSVRQDSPRGSRISSSPSHLRPSLSTREAYEIVPESPTPQPAAPLFTPPSSPTFSEVEAEPSQRNVALNHDTDSSPPSPPPSRSNQEASSSTSKSSPLFTPFPAPREDASKSLANDDETAGVGDSSGLLFDEQYTEDWDEQETSGHGTPLFGSDGEDDFVDDPMQGENDSLYPMDADTEGKILNERSSSVNNGDREEEDDAMAVDEEPGEQRNDNDNELRPPEIIDSVTALGNPIIVGTTTKDEVDILDDGELRYPTGAVDDDDDKHSNAGPSSFGDDSHDERFGIAYELLEIESSSNGSPLSRRLHLQVDSSELPLGWNELQTPASLLDENPRSADVEPVLDHLEELDRASVSNVSLEDGEIREKASLWASNNQAYRERTSEALGLSAIDFPLAEPVHLEEGELIERQPLSTINPPVASPSPPSNLSTTKVATTATEAATPLPSPIPRIVGRNFILKHTEPKQKRRRKADNDAEPAPLSKKQRVDAISNTKSAKAPPGPPKTTQSKLPSSYSFTKPQDLQNSFDAITGPSRPRVIKTVTLTHMIEWINTLTLSNYLLNEGRAVQRDGENLATTLEEIIAGKEDIVNALREQVRVRHLGKGRRNQGKPTQAQKLVEVLHDHERQSGWGESVQGKVANLLEYFHKEEPELVDILGA</sequence>
<feature type="region of interest" description="Disordered" evidence="1">
    <location>
        <begin position="449"/>
        <end position="482"/>
    </location>
</feature>
<feature type="compositionally biased region" description="Polar residues" evidence="1">
    <location>
        <begin position="159"/>
        <end position="172"/>
    </location>
</feature>
<comment type="caution">
    <text evidence="2">The sequence shown here is derived from an EMBL/GenBank/DDBJ whole genome shotgun (WGS) entry which is preliminary data.</text>
</comment>
<feature type="compositionally biased region" description="Low complexity" evidence="1">
    <location>
        <begin position="211"/>
        <end position="226"/>
    </location>
</feature>
<proteinExistence type="predicted"/>